<keyword evidence="7 8" id="KW-0067">ATP-binding</keyword>
<protein>
    <recommendedName>
        <fullName evidence="2">non-specific serine/threonine protein kinase</fullName>
        <ecNumber evidence="2">2.7.11.1</ecNumber>
    </recommendedName>
</protein>
<evidence type="ECO:0000256" key="6">
    <source>
        <dbReference type="ARBA" id="ARBA00022777"/>
    </source>
</evidence>
<dbReference type="CDD" id="cd14014">
    <property type="entry name" value="STKc_PknB_like"/>
    <property type="match status" value="1"/>
</dbReference>
<comment type="similarity">
    <text evidence="1">Belongs to the protein kinase superfamily. NEK Ser/Thr protein kinase family. NIMA subfamily.</text>
</comment>
<organism evidence="10 11">
    <name type="scientific">Nannocystis punicea</name>
    <dbReference type="NCBI Taxonomy" id="2995304"/>
    <lineage>
        <taxon>Bacteria</taxon>
        <taxon>Pseudomonadati</taxon>
        <taxon>Myxococcota</taxon>
        <taxon>Polyangia</taxon>
        <taxon>Nannocystales</taxon>
        <taxon>Nannocystaceae</taxon>
        <taxon>Nannocystis</taxon>
    </lineage>
</organism>
<dbReference type="GO" id="GO:0016301">
    <property type="term" value="F:kinase activity"/>
    <property type="evidence" value="ECO:0007669"/>
    <property type="project" value="UniProtKB-KW"/>
</dbReference>
<dbReference type="PROSITE" id="PS00107">
    <property type="entry name" value="PROTEIN_KINASE_ATP"/>
    <property type="match status" value="1"/>
</dbReference>
<keyword evidence="6 10" id="KW-0418">Kinase</keyword>
<gene>
    <name evidence="10" type="ORF">O0S08_06295</name>
</gene>
<evidence type="ECO:0000256" key="4">
    <source>
        <dbReference type="ARBA" id="ARBA00022729"/>
    </source>
</evidence>
<evidence type="ECO:0000256" key="8">
    <source>
        <dbReference type="PROSITE-ProRule" id="PRU10141"/>
    </source>
</evidence>
<evidence type="ECO:0000259" key="9">
    <source>
        <dbReference type="PROSITE" id="PS50011"/>
    </source>
</evidence>
<accession>A0ABY7H9I5</accession>
<reference evidence="10" key="1">
    <citation type="submission" date="2022-11" db="EMBL/GenBank/DDBJ databases">
        <title>Minimal conservation of predation-associated metabolite biosynthetic gene clusters underscores biosynthetic potential of Myxococcota including descriptions for ten novel species: Archangium lansinium sp. nov., Myxococcus landrumus sp. nov., Nannocystis bai.</title>
        <authorList>
            <person name="Ahearne A."/>
            <person name="Stevens C."/>
            <person name="Dowd S."/>
        </authorList>
    </citation>
    <scope>NUCLEOTIDE SEQUENCE</scope>
    <source>
        <strain evidence="10">Fl3</strain>
    </source>
</reference>
<dbReference type="InterPro" id="IPR017441">
    <property type="entry name" value="Protein_kinase_ATP_BS"/>
</dbReference>
<dbReference type="Proteomes" id="UP001164459">
    <property type="component" value="Chromosome"/>
</dbReference>
<dbReference type="RefSeq" id="WP_269038099.1">
    <property type="nucleotide sequence ID" value="NZ_CP114040.1"/>
</dbReference>
<evidence type="ECO:0000256" key="7">
    <source>
        <dbReference type="ARBA" id="ARBA00022840"/>
    </source>
</evidence>
<evidence type="ECO:0000256" key="2">
    <source>
        <dbReference type="ARBA" id="ARBA00012513"/>
    </source>
</evidence>
<dbReference type="InterPro" id="IPR050660">
    <property type="entry name" value="NEK_Ser/Thr_kinase"/>
</dbReference>
<feature type="domain" description="Protein kinase" evidence="9">
    <location>
        <begin position="48"/>
        <end position="319"/>
    </location>
</feature>
<keyword evidence="5 8" id="KW-0547">Nucleotide-binding</keyword>
<dbReference type="EMBL" id="CP114040">
    <property type="protein sequence ID" value="WAS95755.1"/>
    <property type="molecule type" value="Genomic_DNA"/>
</dbReference>
<dbReference type="SMART" id="SM00220">
    <property type="entry name" value="S_TKc"/>
    <property type="match status" value="1"/>
</dbReference>
<dbReference type="Gene3D" id="2.130.10.130">
    <property type="entry name" value="Integrin alpha, N-terminal"/>
    <property type="match status" value="1"/>
</dbReference>
<keyword evidence="4" id="KW-0732">Signal</keyword>
<dbReference type="PANTHER" id="PTHR43671:SF13">
    <property type="entry name" value="SERINE_THREONINE-PROTEIN KINASE NEK2"/>
    <property type="match status" value="1"/>
</dbReference>
<dbReference type="Gene3D" id="1.10.510.10">
    <property type="entry name" value="Transferase(Phosphotransferase) domain 1"/>
    <property type="match status" value="1"/>
</dbReference>
<evidence type="ECO:0000313" key="10">
    <source>
        <dbReference type="EMBL" id="WAS95755.1"/>
    </source>
</evidence>
<evidence type="ECO:0000313" key="11">
    <source>
        <dbReference type="Proteomes" id="UP001164459"/>
    </source>
</evidence>
<dbReference type="EC" id="2.7.11.1" evidence="2"/>
<dbReference type="SUPFAM" id="SSF69318">
    <property type="entry name" value="Integrin alpha N-terminal domain"/>
    <property type="match status" value="1"/>
</dbReference>
<dbReference type="Pfam" id="PF13517">
    <property type="entry name" value="FG-GAP_3"/>
    <property type="match status" value="1"/>
</dbReference>
<dbReference type="PROSITE" id="PS50011">
    <property type="entry name" value="PROTEIN_KINASE_DOM"/>
    <property type="match status" value="1"/>
</dbReference>
<dbReference type="PROSITE" id="PS00108">
    <property type="entry name" value="PROTEIN_KINASE_ST"/>
    <property type="match status" value="1"/>
</dbReference>
<dbReference type="Gene3D" id="3.30.200.20">
    <property type="entry name" value="Phosphorylase Kinase, domain 1"/>
    <property type="match status" value="1"/>
</dbReference>
<dbReference type="InterPro" id="IPR000719">
    <property type="entry name" value="Prot_kinase_dom"/>
</dbReference>
<dbReference type="InterPro" id="IPR028994">
    <property type="entry name" value="Integrin_alpha_N"/>
</dbReference>
<dbReference type="InterPro" id="IPR011009">
    <property type="entry name" value="Kinase-like_dom_sf"/>
</dbReference>
<evidence type="ECO:0000256" key="5">
    <source>
        <dbReference type="ARBA" id="ARBA00022741"/>
    </source>
</evidence>
<dbReference type="InterPro" id="IPR008271">
    <property type="entry name" value="Ser/Thr_kinase_AS"/>
</dbReference>
<dbReference type="InterPro" id="IPR013517">
    <property type="entry name" value="FG-GAP"/>
</dbReference>
<dbReference type="SUPFAM" id="SSF56112">
    <property type="entry name" value="Protein kinase-like (PK-like)"/>
    <property type="match status" value="1"/>
</dbReference>
<keyword evidence="11" id="KW-1185">Reference proteome</keyword>
<evidence type="ECO:0000256" key="3">
    <source>
        <dbReference type="ARBA" id="ARBA00022679"/>
    </source>
</evidence>
<sequence length="1481" mass="158625">MVDERALQDDAPTDGSQVTLVPGSDSIVTVNRGRARGLEDVPSRIGRYVILGRLGAGGMGVVYAAYDPELDRKVAIKLMYAEESEAGARRSQALLLREARALAKLSHPNIVAIHDVGVHAGQVFVAMEFVAGRTLRRWLEEAPRGWQTIVEVFVQAGRGLMAAHAVGLVHRDVKPDNLLVGDDGRVRVADFGVARHREPDEAARIEGGASRTMATVVGRGARIGTPAYMAPEQHGNEGVGPHSDQFSFCVALHEALHGLRPFAGETPDDLVAAIRAGELRRPSEPSRLPGWLDRAMQRGLAARPADRWPSLSALLSALTPEQGQARARRGWRALYAALLVVGGAALVFAAREWQLGRAREQAEQAAAERLQVVIGGVDRLLARGRRGEAEEALRAFVAEPEHRASRAALDAWLLWADRMDEARDHEAGLAALVEAYTGLPAKDPREAAIFLRIARLFGLQWRFAELATLARTAGQRSPQAVHTPTWSGLRADAALGLRDVSGFLAEVDGGLAGREREDVAPVLRALNAASFPEVRGEHVVVVDLEGDGRRELAVFPRDGQRGPVSLRRMDRALSPVLELTGDDAIGRVGAELGALHRSADGSSHLLGRVDGDAVLYALGPGPPHIVHTWPYDQLQAAAAADLDGDGLREFYVGTGPYTRRLYRLTPDASGTWQRSPAHPPTDELGSDINALATGDFDGDGRDELAVAVGPWRAYDVRVLQAGPDGALELGARRRIGHVRALTSLRGVDGGTLLAIAKDNEAASKGAFSPDTPHGEPPGLYVVRRDGEALTTVFFAPFPAPDGAQEVGRVRTMERGDFDGDGRDDLILRYRAPSRSAMATLLWRQREDGSFVSASLEHVVPHAVGNFDDDPADELLVTTPRGDGEALAILGAGGEPLASVLPPRVNVTPPTVSDPSLARAWARAEDLVGFGLYAAAAEALARRSALVQSHEDGRAAQQRAAALYEAAGDHARAAASHAVLAQDGDVGAALAAIASYERALDLASALRVARAVLASDAPTPSQRDEARAAGERLAAAVEPRDVLELRFDQPLAQSWQLHEPLAVRVDRGRGSLAIDAFADTGDLMTLPIELTGGPLGLEVEVDVERAEWAAQLAVAVRTPGGEEVMSLGVAAGGGGGYLRRHGSFTAPSLPRRLDIAGRPTDDPSAPSRHLLQARLLPHQGMIDVEERGEHAERRTFPLRQALRPGPHLLVLRASGVEEHGAQQLRARLRRVSLVGARLSAAAAPAEPGQELARALVTGQWRAAAASPADGELAPLWRATAAAELGRLDDALALLATLDLERPVIRKHLRHLLRGQPTRFVPLMRGAFGPRHAELLREALAEAARMHLDAELQQVWLSQTLDVESLPTADAAQLDTKVELLTLRAAAWQAAGDLEQAAADLDAAAALRQSDGEARSERLAELDVLIAEVAAARARPEEALAAVARALARTRAPASMKERLRIDPRLRGLQDDPRWRRLLDARP</sequence>
<evidence type="ECO:0000256" key="1">
    <source>
        <dbReference type="ARBA" id="ARBA00010886"/>
    </source>
</evidence>
<keyword evidence="3" id="KW-0808">Transferase</keyword>
<dbReference type="PANTHER" id="PTHR43671">
    <property type="entry name" value="SERINE/THREONINE-PROTEIN KINASE NEK"/>
    <property type="match status" value="1"/>
</dbReference>
<feature type="binding site" evidence="8">
    <location>
        <position position="77"/>
    </location>
    <ligand>
        <name>ATP</name>
        <dbReference type="ChEBI" id="CHEBI:30616"/>
    </ligand>
</feature>
<name>A0ABY7H9I5_9BACT</name>
<dbReference type="Pfam" id="PF00069">
    <property type="entry name" value="Pkinase"/>
    <property type="match status" value="1"/>
</dbReference>
<proteinExistence type="inferred from homology"/>